<dbReference type="EMBL" id="KZ613506">
    <property type="protein sequence ID" value="PMD16406.1"/>
    <property type="molecule type" value="Genomic_DNA"/>
</dbReference>
<evidence type="ECO:0000313" key="3">
    <source>
        <dbReference type="Proteomes" id="UP000235672"/>
    </source>
</evidence>
<protein>
    <submittedName>
        <fullName evidence="2">Uncharacterized protein</fullName>
    </submittedName>
</protein>
<name>A0A2J6PR49_9HELO</name>
<evidence type="ECO:0000313" key="2">
    <source>
        <dbReference type="EMBL" id="PMD16406.1"/>
    </source>
</evidence>
<accession>A0A2J6PR49</accession>
<sequence>MCKNGRLVSYHHLVTDVDTGFFEIPIISQLSQMKRSPDVNPGDDGSRVSTDENKENATCQEAPVQKRKNVVGIAKSKKINSF</sequence>
<organism evidence="2 3">
    <name type="scientific">Hyaloscypha hepaticicola</name>
    <dbReference type="NCBI Taxonomy" id="2082293"/>
    <lineage>
        <taxon>Eukaryota</taxon>
        <taxon>Fungi</taxon>
        <taxon>Dikarya</taxon>
        <taxon>Ascomycota</taxon>
        <taxon>Pezizomycotina</taxon>
        <taxon>Leotiomycetes</taxon>
        <taxon>Helotiales</taxon>
        <taxon>Hyaloscyphaceae</taxon>
        <taxon>Hyaloscypha</taxon>
    </lineage>
</organism>
<keyword evidence="3" id="KW-1185">Reference proteome</keyword>
<reference evidence="2 3" key="1">
    <citation type="submission" date="2016-05" db="EMBL/GenBank/DDBJ databases">
        <title>A degradative enzymes factory behind the ericoid mycorrhizal symbiosis.</title>
        <authorList>
            <consortium name="DOE Joint Genome Institute"/>
            <person name="Martino E."/>
            <person name="Morin E."/>
            <person name="Grelet G."/>
            <person name="Kuo A."/>
            <person name="Kohler A."/>
            <person name="Daghino S."/>
            <person name="Barry K."/>
            <person name="Choi C."/>
            <person name="Cichocki N."/>
            <person name="Clum A."/>
            <person name="Copeland A."/>
            <person name="Hainaut M."/>
            <person name="Haridas S."/>
            <person name="Labutti K."/>
            <person name="Lindquist E."/>
            <person name="Lipzen A."/>
            <person name="Khouja H.-R."/>
            <person name="Murat C."/>
            <person name="Ohm R."/>
            <person name="Olson A."/>
            <person name="Spatafora J."/>
            <person name="Veneault-Fourrey C."/>
            <person name="Henrissat B."/>
            <person name="Grigoriev I."/>
            <person name="Martin F."/>
            <person name="Perotto S."/>
        </authorList>
    </citation>
    <scope>NUCLEOTIDE SEQUENCE [LARGE SCALE GENOMIC DNA]</scope>
    <source>
        <strain evidence="2 3">UAMH 7357</strain>
    </source>
</reference>
<proteinExistence type="predicted"/>
<dbReference type="AlphaFoldDB" id="A0A2J6PR49"/>
<dbReference type="Proteomes" id="UP000235672">
    <property type="component" value="Unassembled WGS sequence"/>
</dbReference>
<gene>
    <name evidence="2" type="ORF">NA56DRAFT_708965</name>
</gene>
<evidence type="ECO:0000256" key="1">
    <source>
        <dbReference type="SAM" id="MobiDB-lite"/>
    </source>
</evidence>
<feature type="region of interest" description="Disordered" evidence="1">
    <location>
        <begin position="32"/>
        <end position="62"/>
    </location>
</feature>
<feature type="compositionally biased region" description="Basic and acidic residues" evidence="1">
    <location>
        <begin position="44"/>
        <end position="55"/>
    </location>
</feature>